<dbReference type="InterPro" id="IPR011990">
    <property type="entry name" value="TPR-like_helical_dom_sf"/>
</dbReference>
<gene>
    <name evidence="1" type="ORF">C8C76_10964</name>
</gene>
<protein>
    <submittedName>
        <fullName evidence="1">SEC-C motif-containing protein</fullName>
    </submittedName>
</protein>
<evidence type="ECO:0000313" key="1">
    <source>
        <dbReference type="EMBL" id="PTV99842.1"/>
    </source>
</evidence>
<evidence type="ECO:0000313" key="2">
    <source>
        <dbReference type="Proteomes" id="UP000244089"/>
    </source>
</evidence>
<dbReference type="EMBL" id="QAXS01000009">
    <property type="protein sequence ID" value="PTV99842.1"/>
    <property type="molecule type" value="Genomic_DNA"/>
</dbReference>
<dbReference type="Gene3D" id="3.10.450.50">
    <property type="match status" value="1"/>
</dbReference>
<sequence>MSVLGRNDICPCGSGEKYKKCCLDKKDKFNFENPKKSIFPEDVEKLDTQTIISRLKFYGIDFEIKKFKENAKNYHSASKLSDDWYNEYHINASGREGDFIWVAAWILWNRLIDNRKCDEQLDQKIYIGYELFRENNFKEGCDVLLEVWESFKNRIKNNKFNKLKDLDKNFNSDFYLTELVNELLMKLDILSYKDKNYAKKEIKFCQEFLELLPKSLDEHLKVIRRSEASAYINLGQIEKGDELFKKLIEDYPDWIWSYIYWGDQYDFVDNSLSNKEKAKKIYKEALEKDINDPVDREVIKERINLLGG</sequence>
<dbReference type="SUPFAM" id="SSF48452">
    <property type="entry name" value="TPR-like"/>
    <property type="match status" value="1"/>
</dbReference>
<dbReference type="Gene3D" id="1.25.40.10">
    <property type="entry name" value="Tetratricopeptide repeat domain"/>
    <property type="match status" value="1"/>
</dbReference>
<proteinExistence type="predicted"/>
<dbReference type="AlphaFoldDB" id="A0A2T5RL34"/>
<dbReference type="RefSeq" id="WP_219909367.1">
    <property type="nucleotide sequence ID" value="NZ_QAXS01000009.1"/>
</dbReference>
<reference evidence="1 2" key="1">
    <citation type="submission" date="2018-04" db="EMBL/GenBank/DDBJ databases">
        <title>Subsurface microbial communities from deep shales in Ohio and West Virginia, USA.</title>
        <authorList>
            <person name="Wrighton K."/>
        </authorList>
    </citation>
    <scope>NUCLEOTIDE SEQUENCE [LARGE SCALE GENOMIC DNA]</scope>
    <source>
        <strain evidence="1 2">WC1</strain>
    </source>
</reference>
<name>A0A2T5RL34_9FIRM</name>
<dbReference type="Pfam" id="PF02810">
    <property type="entry name" value="SEC-C"/>
    <property type="match status" value="1"/>
</dbReference>
<dbReference type="InterPro" id="IPR004027">
    <property type="entry name" value="SEC_C_motif"/>
</dbReference>
<comment type="caution">
    <text evidence="1">The sequence shown here is derived from an EMBL/GenBank/DDBJ whole genome shotgun (WGS) entry which is preliminary data.</text>
</comment>
<dbReference type="Proteomes" id="UP000244089">
    <property type="component" value="Unassembled WGS sequence"/>
</dbReference>
<organism evidence="1 2">
    <name type="scientific">Halanaerobium saccharolyticum</name>
    <dbReference type="NCBI Taxonomy" id="43595"/>
    <lineage>
        <taxon>Bacteria</taxon>
        <taxon>Bacillati</taxon>
        <taxon>Bacillota</taxon>
        <taxon>Clostridia</taxon>
        <taxon>Halanaerobiales</taxon>
        <taxon>Halanaerobiaceae</taxon>
        <taxon>Halanaerobium</taxon>
    </lineage>
</organism>
<dbReference type="SUPFAM" id="SSF103642">
    <property type="entry name" value="Sec-C motif"/>
    <property type="match status" value="1"/>
</dbReference>
<accession>A0A2T5RL34</accession>